<dbReference type="SUPFAM" id="SSF51905">
    <property type="entry name" value="FAD/NAD(P)-binding domain"/>
    <property type="match status" value="1"/>
</dbReference>
<keyword evidence="3" id="KW-0560">Oxidoreductase</keyword>
<evidence type="ECO:0000313" key="6">
    <source>
        <dbReference type="EMBL" id="KAG4425518.1"/>
    </source>
</evidence>
<dbReference type="InterPro" id="IPR051104">
    <property type="entry name" value="FAD_monoxygenase"/>
</dbReference>
<gene>
    <name evidence="6" type="ORF">IFR04_001437</name>
</gene>
<keyword evidence="2" id="KW-0274">FAD</keyword>
<dbReference type="PRINTS" id="PR00420">
    <property type="entry name" value="RNGMNOXGNASE"/>
</dbReference>
<keyword evidence="4" id="KW-1133">Transmembrane helix</keyword>
<dbReference type="Pfam" id="PF01494">
    <property type="entry name" value="FAD_binding_3"/>
    <property type="match status" value="1"/>
</dbReference>
<dbReference type="PANTHER" id="PTHR46720">
    <property type="entry name" value="HYDROXYLASE, PUTATIVE (AFU_ORTHOLOGUE AFUA_3G01460)-RELATED"/>
    <property type="match status" value="1"/>
</dbReference>
<keyword evidence="7" id="KW-1185">Reference proteome</keyword>
<dbReference type="SUPFAM" id="SSF54373">
    <property type="entry name" value="FAD-linked reductases, C-terminal domain"/>
    <property type="match status" value="1"/>
</dbReference>
<dbReference type="PANTHER" id="PTHR46720:SF3">
    <property type="entry name" value="FAD-BINDING DOMAIN-CONTAINING PROTEIN-RELATED"/>
    <property type="match status" value="1"/>
</dbReference>
<reference evidence="6" key="1">
    <citation type="submission" date="2021-02" db="EMBL/GenBank/DDBJ databases">
        <title>Genome sequence Cadophora malorum strain M34.</title>
        <authorList>
            <person name="Stefanovic E."/>
            <person name="Vu D."/>
            <person name="Scully C."/>
            <person name="Dijksterhuis J."/>
            <person name="Roader J."/>
            <person name="Houbraken J."/>
        </authorList>
    </citation>
    <scope>NUCLEOTIDE SEQUENCE</scope>
    <source>
        <strain evidence="6">M34</strain>
    </source>
</reference>
<dbReference type="Gene3D" id="3.50.50.60">
    <property type="entry name" value="FAD/NAD(P)-binding domain"/>
    <property type="match status" value="1"/>
</dbReference>
<evidence type="ECO:0000256" key="4">
    <source>
        <dbReference type="SAM" id="Phobius"/>
    </source>
</evidence>
<dbReference type="AlphaFoldDB" id="A0A8H7WIB4"/>
<dbReference type="GO" id="GO:0071949">
    <property type="term" value="F:FAD binding"/>
    <property type="evidence" value="ECO:0007669"/>
    <property type="project" value="InterPro"/>
</dbReference>
<evidence type="ECO:0000256" key="1">
    <source>
        <dbReference type="ARBA" id="ARBA00022630"/>
    </source>
</evidence>
<dbReference type="GO" id="GO:0016491">
    <property type="term" value="F:oxidoreductase activity"/>
    <property type="evidence" value="ECO:0007669"/>
    <property type="project" value="UniProtKB-KW"/>
</dbReference>
<feature type="domain" description="FAD-binding" evidence="5">
    <location>
        <begin position="172"/>
        <end position="358"/>
    </location>
</feature>
<evidence type="ECO:0000256" key="2">
    <source>
        <dbReference type="ARBA" id="ARBA00022827"/>
    </source>
</evidence>
<dbReference type="EMBL" id="JAFJYH010000010">
    <property type="protein sequence ID" value="KAG4425518.1"/>
    <property type="molecule type" value="Genomic_DNA"/>
</dbReference>
<evidence type="ECO:0000256" key="3">
    <source>
        <dbReference type="ARBA" id="ARBA00023002"/>
    </source>
</evidence>
<organism evidence="6 7">
    <name type="scientific">Cadophora malorum</name>
    <dbReference type="NCBI Taxonomy" id="108018"/>
    <lineage>
        <taxon>Eukaryota</taxon>
        <taxon>Fungi</taxon>
        <taxon>Dikarya</taxon>
        <taxon>Ascomycota</taxon>
        <taxon>Pezizomycotina</taxon>
        <taxon>Leotiomycetes</taxon>
        <taxon>Helotiales</taxon>
        <taxon>Ploettnerulaceae</taxon>
        <taxon>Cadophora</taxon>
    </lineage>
</organism>
<evidence type="ECO:0000313" key="7">
    <source>
        <dbReference type="Proteomes" id="UP000664132"/>
    </source>
</evidence>
<dbReference type="InterPro" id="IPR036188">
    <property type="entry name" value="FAD/NAD-bd_sf"/>
</dbReference>
<dbReference type="Proteomes" id="UP000664132">
    <property type="component" value="Unassembled WGS sequence"/>
</dbReference>
<evidence type="ECO:0000259" key="5">
    <source>
        <dbReference type="Pfam" id="PF01494"/>
    </source>
</evidence>
<keyword evidence="4" id="KW-0472">Membrane</keyword>
<name>A0A8H7WIB4_9HELO</name>
<feature type="transmembrane region" description="Helical" evidence="4">
    <location>
        <begin position="7"/>
        <end position="27"/>
    </location>
</feature>
<dbReference type="InterPro" id="IPR002938">
    <property type="entry name" value="FAD-bd"/>
</dbReference>
<protein>
    <recommendedName>
        <fullName evidence="5">FAD-binding domain-containing protein</fullName>
    </recommendedName>
</protein>
<sequence length="454" mass="49136">MSSPQKAPIAIIGGGLGGLTLSIGFTYHGIPHKIYESAAAFAEIGAGIALGPNSITALELIDPRIKEVLDRCVSYNEGLDAQGQGPGKEEWLDIKVGTETDFNSLITTIRHKGPKPGRACVHRARFLEGLVELIPPGIAEFGKSLVSISEVTSTKELSLAFADGTTALAGAVIACDGIKSVIRQDYVLSGLSEPGEDISRPVPTGDIAYRGMFPRAQFLEIVGDAIDAGKGTLFCGPESYVVMYPVEKGSMMNMVAIKNIPEAATQAHEKTWIQDVNTKTMISDFAGWGAPIRALLAHFKSSQRWALHDHLPAPTYIKEKVALMGDAAHATTPHQGQGAGMAFEDSLILSNILGQVLSKVPGSRGIQLLRFDQEIKACFKAYDEIRRVRTQRVTSTSREMGEIVGFQRVGIGRDLAKMRINFETRMDWIWDVDLPGEIARGVDIARHSINRSSL</sequence>
<dbReference type="GO" id="GO:0044550">
    <property type="term" value="P:secondary metabolite biosynthetic process"/>
    <property type="evidence" value="ECO:0007669"/>
    <property type="project" value="TreeGrafter"/>
</dbReference>
<comment type="caution">
    <text evidence="6">The sequence shown here is derived from an EMBL/GenBank/DDBJ whole genome shotgun (WGS) entry which is preliminary data.</text>
</comment>
<keyword evidence="4" id="KW-0812">Transmembrane</keyword>
<keyword evidence="1" id="KW-0285">Flavoprotein</keyword>
<dbReference type="OrthoDB" id="417877at2759"/>
<proteinExistence type="predicted"/>
<accession>A0A8H7WIB4</accession>